<accession>A0AAI9XW15</accession>
<dbReference type="SUPFAM" id="SSF53474">
    <property type="entry name" value="alpha/beta-Hydrolases"/>
    <property type="match status" value="1"/>
</dbReference>
<evidence type="ECO:0000256" key="2">
    <source>
        <dbReference type="ARBA" id="ARBA00022692"/>
    </source>
</evidence>
<dbReference type="GO" id="GO:0042908">
    <property type="term" value="P:xenobiotic transport"/>
    <property type="evidence" value="ECO:0007669"/>
    <property type="project" value="UniProtKB-ARBA"/>
</dbReference>
<feature type="transmembrane region" description="Helical" evidence="5">
    <location>
        <begin position="730"/>
        <end position="750"/>
    </location>
</feature>
<keyword evidence="3 5" id="KW-1133">Transmembrane helix</keyword>
<reference evidence="7 8" key="1">
    <citation type="submission" date="2016-10" db="EMBL/GenBank/DDBJ databases">
        <title>The genome sequence of Colletotrichum fioriniae PJ7.</title>
        <authorList>
            <person name="Baroncelli R."/>
        </authorList>
    </citation>
    <scope>NUCLEOTIDE SEQUENCE [LARGE SCALE GENOMIC DNA]</scope>
    <source>
        <strain evidence="7">Col 31</strain>
    </source>
</reference>
<feature type="transmembrane region" description="Helical" evidence="5">
    <location>
        <begin position="488"/>
        <end position="509"/>
    </location>
</feature>
<feature type="transmembrane region" description="Helical" evidence="5">
    <location>
        <begin position="595"/>
        <end position="615"/>
    </location>
</feature>
<dbReference type="InterPro" id="IPR011701">
    <property type="entry name" value="MFS"/>
</dbReference>
<dbReference type="InterPro" id="IPR020846">
    <property type="entry name" value="MFS_dom"/>
</dbReference>
<dbReference type="GO" id="GO:0005886">
    <property type="term" value="C:plasma membrane"/>
    <property type="evidence" value="ECO:0007669"/>
    <property type="project" value="TreeGrafter"/>
</dbReference>
<dbReference type="Gene3D" id="1.20.1250.20">
    <property type="entry name" value="MFS general substrate transporter like domains"/>
    <property type="match status" value="1"/>
</dbReference>
<keyword evidence="8" id="KW-1185">Reference proteome</keyword>
<dbReference type="GO" id="GO:0022857">
    <property type="term" value="F:transmembrane transporter activity"/>
    <property type="evidence" value="ECO:0007669"/>
    <property type="project" value="InterPro"/>
</dbReference>
<dbReference type="SUPFAM" id="SSF103473">
    <property type="entry name" value="MFS general substrate transporter"/>
    <property type="match status" value="1"/>
</dbReference>
<dbReference type="PROSITE" id="PS50850">
    <property type="entry name" value="MFS"/>
    <property type="match status" value="1"/>
</dbReference>
<dbReference type="PANTHER" id="PTHR23502:SF36">
    <property type="entry name" value="MEMBRANE TRANSPORTER"/>
    <property type="match status" value="1"/>
</dbReference>
<sequence length="800" mass="86918">MRILCLHGYGTSGAILRSQLDAFIHRADASYEFVFLDGEYECQRAHGIGKFAQPPFRCFNQSFGPHAIQSSLDHLQDFIDDEGPFDGLLGFSQGGSLALAYLIQMAETMAANPGTPPAFSFAVFLSTIVAFSPDPNFCSHLINGLAPSDRENVLAGFPRGATHNDYAALTGAPERAIFFSSLGKVLETSVVGGFIAPDTPLGLEALLHSESVATNNDIDHLPRIMHPVIASPACRVPVPTVHVVGAFDDPLLVSMSKLMEGLCEATLTRSLVHDGGHDVPRKPRDVQALWSAVEWATREAAKQVCTKMEKTARTTLSTARYSDNWSSKGGWYLVCAYCAWETIALTLSTLYSFAQPVVQETYGVGNVQIVTLGQSMQIMGNMLGVSLLSPLSDVFGRKTVTIFSMLAYSVLNLGTAYAPNLPTLILFMFLSGAAWSTSLSLVPAVFSDLYLDRDDIGQPIALFVIGASVGPTLGGVVATALMDAGADLKWYFLITVFVSAACAIPMSFVPESLNAARAGDGSKVTGPVPQTKLDASPTPRGRWYFLTRVWYLLATEPIIWITGIYNGLANGVFVLTVGGSITTLTEFKGLPLMEAAISIIFMAIGVVLVWFVMPTQTRLYREDKKRHHGRALPESRLLLVHDVIWMFPAALAWSAFTGGAAWGKWHQAVTGGVVAFTDSFLYQCLLIYILDLYPEEAASATAAWLIPCFPVQAAAVHFGVPMFQKLGPEWAFGLLAVFTAGFVVPGFYAIKRIDNRVMVWDPDLTLLSATLFNYEYSDIDNDDNFTPNSCMPLQKFSDIT</sequence>
<proteinExistence type="predicted"/>
<evidence type="ECO:0000256" key="5">
    <source>
        <dbReference type="SAM" id="Phobius"/>
    </source>
</evidence>
<evidence type="ECO:0000256" key="1">
    <source>
        <dbReference type="ARBA" id="ARBA00004141"/>
    </source>
</evidence>
<dbReference type="PANTHER" id="PTHR23502">
    <property type="entry name" value="MAJOR FACILITATOR SUPERFAMILY"/>
    <property type="match status" value="1"/>
</dbReference>
<dbReference type="Pfam" id="PF03959">
    <property type="entry name" value="FSH1"/>
    <property type="match status" value="1"/>
</dbReference>
<name>A0AAI9XW15_9PEZI</name>
<dbReference type="EMBL" id="MLGG01000005">
    <property type="protein sequence ID" value="KAK1465105.1"/>
    <property type="molecule type" value="Genomic_DNA"/>
</dbReference>
<dbReference type="InterPro" id="IPR005645">
    <property type="entry name" value="FSH-like_dom"/>
</dbReference>
<evidence type="ECO:0000256" key="3">
    <source>
        <dbReference type="ARBA" id="ARBA00022989"/>
    </source>
</evidence>
<feature type="transmembrane region" description="Helical" evidence="5">
    <location>
        <begin position="668"/>
        <end position="690"/>
    </location>
</feature>
<comment type="subcellular location">
    <subcellularLocation>
        <location evidence="1">Membrane</location>
        <topology evidence="1">Multi-pass membrane protein</topology>
    </subcellularLocation>
</comment>
<evidence type="ECO:0000313" key="8">
    <source>
        <dbReference type="Proteomes" id="UP001239795"/>
    </source>
</evidence>
<comment type="caution">
    <text evidence="7">The sequence shown here is derived from an EMBL/GenBank/DDBJ whole genome shotgun (WGS) entry which is preliminary data.</text>
</comment>
<organism evidence="7 8">
    <name type="scientific">Colletotrichum melonis</name>
    <dbReference type="NCBI Taxonomy" id="1209925"/>
    <lineage>
        <taxon>Eukaryota</taxon>
        <taxon>Fungi</taxon>
        <taxon>Dikarya</taxon>
        <taxon>Ascomycota</taxon>
        <taxon>Pezizomycotina</taxon>
        <taxon>Sordariomycetes</taxon>
        <taxon>Hypocreomycetidae</taxon>
        <taxon>Glomerellales</taxon>
        <taxon>Glomerellaceae</taxon>
        <taxon>Colletotrichum</taxon>
        <taxon>Colletotrichum acutatum species complex</taxon>
    </lineage>
</organism>
<dbReference type="Pfam" id="PF07690">
    <property type="entry name" value="MFS_1"/>
    <property type="match status" value="1"/>
</dbReference>
<dbReference type="PROSITE" id="PS00216">
    <property type="entry name" value="SUGAR_TRANSPORT_1"/>
    <property type="match status" value="1"/>
</dbReference>
<dbReference type="InterPro" id="IPR036259">
    <property type="entry name" value="MFS_trans_sf"/>
</dbReference>
<dbReference type="InterPro" id="IPR005829">
    <property type="entry name" value="Sugar_transporter_CS"/>
</dbReference>
<feature type="transmembrane region" description="Helical" evidence="5">
    <location>
        <begin position="636"/>
        <end position="656"/>
    </location>
</feature>
<keyword evidence="2 5" id="KW-0812">Transmembrane</keyword>
<dbReference type="Proteomes" id="UP001239795">
    <property type="component" value="Unassembled WGS sequence"/>
</dbReference>
<evidence type="ECO:0000256" key="4">
    <source>
        <dbReference type="ARBA" id="ARBA00023136"/>
    </source>
</evidence>
<evidence type="ECO:0000259" key="6">
    <source>
        <dbReference type="PROSITE" id="PS50850"/>
    </source>
</evidence>
<protein>
    <recommendedName>
        <fullName evidence="6">Major facilitator superfamily (MFS) profile domain-containing protein</fullName>
    </recommendedName>
</protein>
<feature type="transmembrane region" description="Helical" evidence="5">
    <location>
        <begin position="424"/>
        <end position="447"/>
    </location>
</feature>
<feature type="domain" description="Major facilitator superfamily (MFS) profile" evidence="6">
    <location>
        <begin position="332"/>
        <end position="754"/>
    </location>
</feature>
<dbReference type="Gene3D" id="3.40.50.1820">
    <property type="entry name" value="alpha/beta hydrolase"/>
    <property type="match status" value="1"/>
</dbReference>
<feature type="transmembrane region" description="Helical" evidence="5">
    <location>
        <begin position="459"/>
        <end position="482"/>
    </location>
</feature>
<dbReference type="AlphaFoldDB" id="A0AAI9XW15"/>
<evidence type="ECO:0000313" key="7">
    <source>
        <dbReference type="EMBL" id="KAK1465105.1"/>
    </source>
</evidence>
<keyword evidence="4 5" id="KW-0472">Membrane</keyword>
<dbReference type="InterPro" id="IPR029058">
    <property type="entry name" value="AB_hydrolase_fold"/>
</dbReference>
<feature type="transmembrane region" description="Helical" evidence="5">
    <location>
        <begin position="549"/>
        <end position="575"/>
    </location>
</feature>
<feature type="transmembrane region" description="Helical" evidence="5">
    <location>
        <begin position="702"/>
        <end position="724"/>
    </location>
</feature>
<gene>
    <name evidence="7" type="ORF">CMEL01_12460</name>
</gene>
<dbReference type="GO" id="GO:0140115">
    <property type="term" value="P:export across plasma membrane"/>
    <property type="evidence" value="ECO:0007669"/>
    <property type="project" value="UniProtKB-ARBA"/>
</dbReference>